<dbReference type="Gene3D" id="1.10.560.10">
    <property type="entry name" value="GroEL-like equatorial domain"/>
    <property type="match status" value="1"/>
</dbReference>
<dbReference type="Proteomes" id="UP001439008">
    <property type="component" value="Unassembled WGS sequence"/>
</dbReference>
<dbReference type="EMBL" id="JBDODL010001614">
    <property type="protein sequence ID" value="MES1921672.1"/>
    <property type="molecule type" value="Genomic_DNA"/>
</dbReference>
<evidence type="ECO:0000256" key="4">
    <source>
        <dbReference type="ARBA" id="ARBA00023186"/>
    </source>
</evidence>
<dbReference type="InterPro" id="IPR002423">
    <property type="entry name" value="Cpn60/GroEL/TCP-1"/>
</dbReference>
<dbReference type="InterPro" id="IPR017998">
    <property type="entry name" value="Chaperone_TCP-1"/>
</dbReference>
<organism evidence="5 6">
    <name type="scientific">Bonamia ostreae</name>
    <dbReference type="NCBI Taxonomy" id="126728"/>
    <lineage>
        <taxon>Eukaryota</taxon>
        <taxon>Sar</taxon>
        <taxon>Rhizaria</taxon>
        <taxon>Endomyxa</taxon>
        <taxon>Ascetosporea</taxon>
        <taxon>Haplosporida</taxon>
        <taxon>Bonamia</taxon>
    </lineage>
</organism>
<comment type="similarity">
    <text evidence="1">Belongs to the TCP-1 chaperonin family.</text>
</comment>
<reference evidence="5 6" key="1">
    <citation type="journal article" date="2024" name="BMC Biol.">
        <title>Comparative genomics of Ascetosporea gives new insight into the evolutionary basis for animal parasitism in Rhizaria.</title>
        <authorList>
            <person name="Hiltunen Thoren M."/>
            <person name="Onut-Brannstrom I."/>
            <person name="Alfjorden A."/>
            <person name="Peckova H."/>
            <person name="Swords F."/>
            <person name="Hooper C."/>
            <person name="Holzer A.S."/>
            <person name="Bass D."/>
            <person name="Burki F."/>
        </authorList>
    </citation>
    <scope>NUCLEOTIDE SEQUENCE [LARGE SCALE GENOMIC DNA]</scope>
    <source>
        <strain evidence="5">20-A016</strain>
    </source>
</reference>
<keyword evidence="3" id="KW-0067">ATP-binding</keyword>
<dbReference type="Gene3D" id="3.50.7.10">
    <property type="entry name" value="GroEL"/>
    <property type="match status" value="1"/>
</dbReference>
<dbReference type="InterPro" id="IPR027413">
    <property type="entry name" value="GROEL-like_equatorial_sf"/>
</dbReference>
<protein>
    <submittedName>
        <fullName evidence="5">Uncharacterized protein</fullName>
    </submittedName>
</protein>
<evidence type="ECO:0000256" key="1">
    <source>
        <dbReference type="ARBA" id="ARBA00008020"/>
    </source>
</evidence>
<evidence type="ECO:0000256" key="3">
    <source>
        <dbReference type="ARBA" id="ARBA00022840"/>
    </source>
</evidence>
<dbReference type="SUPFAM" id="SSF52029">
    <property type="entry name" value="GroEL apical domain-like"/>
    <property type="match status" value="1"/>
</dbReference>
<proteinExistence type="inferred from homology"/>
<sequence length="313" mass="34633">EMAKISKNCYLLILNVSLEYEKTEVNSQFYFNNADQRAEMVSAERNKVNSRIDTIVALKQKVCSKDKTASFVVINQKGIDPLSLDRLNKNGIVALRRAKRRNMERLSLAFGGKAMNSTENLSEDCLGFAGSVTEKILGEERFTFVEGAKEPRSVTVLLRGNSKHILVQAKEALRDGLRAVKFAVDDRKVVPGAGSFELACAKHLETEIKNEKYGKSANGVKAFAEALMAIPKVLAQNSGLNMIESVRKLEEASNKTKSAVGLNLEDGEPMSPEDEGVWDNYRAKRQFLQLGAVMAENLMVVDEVIRAGKVDRS</sequence>
<gene>
    <name evidence="5" type="ORF">MHBO_003201</name>
</gene>
<keyword evidence="4" id="KW-0143">Chaperone</keyword>
<feature type="non-terminal residue" evidence="5">
    <location>
        <position position="1"/>
    </location>
</feature>
<dbReference type="Pfam" id="PF00118">
    <property type="entry name" value="Cpn60_TCP1"/>
    <property type="match status" value="1"/>
</dbReference>
<keyword evidence="2" id="KW-0547">Nucleotide-binding</keyword>
<name>A0ABV2APR3_9EUKA</name>
<dbReference type="PANTHER" id="PTHR11353">
    <property type="entry name" value="CHAPERONIN"/>
    <property type="match status" value="1"/>
</dbReference>
<dbReference type="InterPro" id="IPR027409">
    <property type="entry name" value="GroEL-like_apical_dom_sf"/>
</dbReference>
<dbReference type="Gene3D" id="3.30.260.10">
    <property type="entry name" value="TCP-1-like chaperonin intermediate domain"/>
    <property type="match status" value="1"/>
</dbReference>
<evidence type="ECO:0000256" key="2">
    <source>
        <dbReference type="ARBA" id="ARBA00022741"/>
    </source>
</evidence>
<accession>A0ABV2APR3</accession>
<keyword evidence="6" id="KW-1185">Reference proteome</keyword>
<evidence type="ECO:0000313" key="5">
    <source>
        <dbReference type="EMBL" id="MES1921672.1"/>
    </source>
</evidence>
<dbReference type="InterPro" id="IPR027410">
    <property type="entry name" value="TCP-1-like_intermed_sf"/>
</dbReference>
<comment type="caution">
    <text evidence="5">The sequence shown here is derived from an EMBL/GenBank/DDBJ whole genome shotgun (WGS) entry which is preliminary data.</text>
</comment>
<dbReference type="SUPFAM" id="SSF48592">
    <property type="entry name" value="GroEL equatorial domain-like"/>
    <property type="match status" value="1"/>
</dbReference>
<evidence type="ECO:0000313" key="6">
    <source>
        <dbReference type="Proteomes" id="UP001439008"/>
    </source>
</evidence>